<organism evidence="2 3">
    <name type="scientific">Elysia crispata</name>
    <name type="common">lettuce slug</name>
    <dbReference type="NCBI Taxonomy" id="231223"/>
    <lineage>
        <taxon>Eukaryota</taxon>
        <taxon>Metazoa</taxon>
        <taxon>Spiralia</taxon>
        <taxon>Lophotrochozoa</taxon>
        <taxon>Mollusca</taxon>
        <taxon>Gastropoda</taxon>
        <taxon>Heterobranchia</taxon>
        <taxon>Euthyneura</taxon>
        <taxon>Panpulmonata</taxon>
        <taxon>Sacoglossa</taxon>
        <taxon>Placobranchoidea</taxon>
        <taxon>Plakobranchidae</taxon>
        <taxon>Elysia</taxon>
    </lineage>
</organism>
<name>A0AAE1ABV2_9GAST</name>
<evidence type="ECO:0000313" key="2">
    <source>
        <dbReference type="EMBL" id="KAK3785075.1"/>
    </source>
</evidence>
<proteinExistence type="predicted"/>
<dbReference type="Proteomes" id="UP001283361">
    <property type="component" value="Unassembled WGS sequence"/>
</dbReference>
<dbReference type="EMBL" id="JAWDGP010002169">
    <property type="protein sequence ID" value="KAK3785075.1"/>
    <property type="molecule type" value="Genomic_DNA"/>
</dbReference>
<gene>
    <name evidence="2" type="ORF">RRG08_012625</name>
</gene>
<feature type="region of interest" description="Disordered" evidence="1">
    <location>
        <begin position="95"/>
        <end position="132"/>
    </location>
</feature>
<dbReference type="AlphaFoldDB" id="A0AAE1ABV2"/>
<sequence>MAEEKPIVLKEERKRTPSGDKTCIIHNSNLKTPGQFTLLKQENWERIQNVLNIRRQTTNDAEKLTDICALIPTQYTPNVHGYHRVCYQLFTNVKSTRKRSSAVHTTSDEPSCSGAKRRKADSDAKRRKADTV</sequence>
<feature type="compositionally biased region" description="Basic and acidic residues" evidence="1">
    <location>
        <begin position="120"/>
        <end position="132"/>
    </location>
</feature>
<keyword evidence="3" id="KW-1185">Reference proteome</keyword>
<evidence type="ECO:0000313" key="3">
    <source>
        <dbReference type="Proteomes" id="UP001283361"/>
    </source>
</evidence>
<protein>
    <submittedName>
        <fullName evidence="2">Uncharacterized protein</fullName>
    </submittedName>
</protein>
<accession>A0AAE1ABV2</accession>
<reference evidence="2" key="1">
    <citation type="journal article" date="2023" name="G3 (Bethesda)">
        <title>A reference genome for the long-term kleptoplast-retaining sea slug Elysia crispata morphotype clarki.</title>
        <authorList>
            <person name="Eastman K.E."/>
            <person name="Pendleton A.L."/>
            <person name="Shaikh M.A."/>
            <person name="Suttiyut T."/>
            <person name="Ogas R."/>
            <person name="Tomko P."/>
            <person name="Gavelis G."/>
            <person name="Widhalm J.R."/>
            <person name="Wisecaver J.H."/>
        </authorList>
    </citation>
    <scope>NUCLEOTIDE SEQUENCE</scope>
    <source>
        <strain evidence="2">ECLA1</strain>
    </source>
</reference>
<comment type="caution">
    <text evidence="2">The sequence shown here is derived from an EMBL/GenBank/DDBJ whole genome shotgun (WGS) entry which is preliminary data.</text>
</comment>
<evidence type="ECO:0000256" key="1">
    <source>
        <dbReference type="SAM" id="MobiDB-lite"/>
    </source>
</evidence>